<reference evidence="1 2" key="1">
    <citation type="journal article" date="2016" name="Nat. Commun.">
        <title>Ectomycorrhizal ecology is imprinted in the genome of the dominant symbiotic fungus Cenococcum geophilum.</title>
        <authorList>
            <consortium name="DOE Joint Genome Institute"/>
            <person name="Peter M."/>
            <person name="Kohler A."/>
            <person name="Ohm R.A."/>
            <person name="Kuo A."/>
            <person name="Krutzmann J."/>
            <person name="Morin E."/>
            <person name="Arend M."/>
            <person name="Barry K.W."/>
            <person name="Binder M."/>
            <person name="Choi C."/>
            <person name="Clum A."/>
            <person name="Copeland A."/>
            <person name="Grisel N."/>
            <person name="Haridas S."/>
            <person name="Kipfer T."/>
            <person name="LaButti K."/>
            <person name="Lindquist E."/>
            <person name="Lipzen A."/>
            <person name="Maire R."/>
            <person name="Meier B."/>
            <person name="Mihaltcheva S."/>
            <person name="Molinier V."/>
            <person name="Murat C."/>
            <person name="Poggeler S."/>
            <person name="Quandt C.A."/>
            <person name="Sperisen C."/>
            <person name="Tritt A."/>
            <person name="Tisserant E."/>
            <person name="Crous P.W."/>
            <person name="Henrissat B."/>
            <person name="Nehls U."/>
            <person name="Egli S."/>
            <person name="Spatafora J.W."/>
            <person name="Grigoriev I.V."/>
            <person name="Martin F.M."/>
        </authorList>
    </citation>
    <scope>NUCLEOTIDE SEQUENCE [LARGE SCALE GENOMIC DNA]</scope>
    <source>
        <strain evidence="1 2">CBS 459.81</strain>
    </source>
</reference>
<proteinExistence type="predicted"/>
<organism evidence="1 2">
    <name type="scientific">Lepidopterella palustris CBS 459.81</name>
    <dbReference type="NCBI Taxonomy" id="1314670"/>
    <lineage>
        <taxon>Eukaryota</taxon>
        <taxon>Fungi</taxon>
        <taxon>Dikarya</taxon>
        <taxon>Ascomycota</taxon>
        <taxon>Pezizomycotina</taxon>
        <taxon>Dothideomycetes</taxon>
        <taxon>Pleosporomycetidae</taxon>
        <taxon>Mytilinidiales</taxon>
        <taxon>Argynnaceae</taxon>
        <taxon>Lepidopterella</taxon>
    </lineage>
</organism>
<dbReference type="Proteomes" id="UP000250266">
    <property type="component" value="Unassembled WGS sequence"/>
</dbReference>
<name>A0A8E2JCP3_9PEZI</name>
<sequence length="178" mass="19813">MVLAAFSHVRAHGTCGRSSGSHDAILVLHPWTKHSRPEHQPVPSILAVRRSGPKFNYNPSKRTLRSDEKPIRGTPYSWAAKAGYFPLRQSGIPQPTDRLLRVRQACRLAEFLSCAARMNESKFLFFFPLYSTNDSVACWAGICWEASLLAHTKTVPILPAERIKNCSIEGMAAPTLVL</sequence>
<protein>
    <submittedName>
        <fullName evidence="1">Uncharacterized protein</fullName>
    </submittedName>
</protein>
<accession>A0A8E2JCP3</accession>
<dbReference type="EMBL" id="KV745104">
    <property type="protein sequence ID" value="OCK77735.1"/>
    <property type="molecule type" value="Genomic_DNA"/>
</dbReference>
<evidence type="ECO:0000313" key="1">
    <source>
        <dbReference type="EMBL" id="OCK77735.1"/>
    </source>
</evidence>
<gene>
    <name evidence="1" type="ORF">K432DRAFT_112931</name>
</gene>
<evidence type="ECO:0000313" key="2">
    <source>
        <dbReference type="Proteomes" id="UP000250266"/>
    </source>
</evidence>
<keyword evidence="2" id="KW-1185">Reference proteome</keyword>
<dbReference type="AlphaFoldDB" id="A0A8E2JCP3"/>